<dbReference type="RefSeq" id="WP_408085741.1">
    <property type="nucleotide sequence ID" value="NZ_JBELPZ010000016.1"/>
</dbReference>
<gene>
    <name evidence="1" type="ORF">ABS766_13620</name>
</gene>
<keyword evidence="2" id="KW-1185">Reference proteome</keyword>
<proteinExistence type="predicted"/>
<dbReference type="Proteomes" id="UP001629156">
    <property type="component" value="Unassembled WGS sequence"/>
</dbReference>
<accession>A0ABW8Z167</accession>
<evidence type="ECO:0000313" key="2">
    <source>
        <dbReference type="Proteomes" id="UP001629156"/>
    </source>
</evidence>
<protein>
    <submittedName>
        <fullName evidence="1">Uncharacterized protein</fullName>
    </submittedName>
</protein>
<organism evidence="1 2">
    <name type="scientific">Flavobacterium rhizosphaerae</name>
    <dbReference type="NCBI Taxonomy" id="3163298"/>
    <lineage>
        <taxon>Bacteria</taxon>
        <taxon>Pseudomonadati</taxon>
        <taxon>Bacteroidota</taxon>
        <taxon>Flavobacteriia</taxon>
        <taxon>Flavobacteriales</taxon>
        <taxon>Flavobacteriaceae</taxon>
        <taxon>Flavobacterium</taxon>
    </lineage>
</organism>
<sequence>PPKAEKGALFNIGGQRHSAGGTTFTGEDGTTFEAEQGELIGVMNRNAARHFMAFNNTFPAGSGSAPNYFAGGGIVSREIASPGLNVDDLASKIAQANSTLPPPVVAVEDIVTQSNSYARVRQGANF</sequence>
<reference evidence="1 2" key="1">
    <citation type="submission" date="2024-06" db="EMBL/GenBank/DDBJ databases">
        <authorList>
            <person name="Kaempfer P."/>
            <person name="Viver T."/>
        </authorList>
    </citation>
    <scope>NUCLEOTIDE SEQUENCE [LARGE SCALE GENOMIC DNA]</scope>
    <source>
        <strain evidence="1 2">ST-119</strain>
    </source>
</reference>
<dbReference type="EMBL" id="JBELPZ010000016">
    <property type="protein sequence ID" value="MFL9845462.1"/>
    <property type="molecule type" value="Genomic_DNA"/>
</dbReference>
<name>A0ABW8Z167_9FLAO</name>
<comment type="caution">
    <text evidence="1">The sequence shown here is derived from an EMBL/GenBank/DDBJ whole genome shotgun (WGS) entry which is preliminary data.</text>
</comment>
<evidence type="ECO:0000313" key="1">
    <source>
        <dbReference type="EMBL" id="MFL9845462.1"/>
    </source>
</evidence>
<feature type="non-terminal residue" evidence="1">
    <location>
        <position position="1"/>
    </location>
</feature>